<dbReference type="SUPFAM" id="SSF49464">
    <property type="entry name" value="Carboxypeptidase regulatory domain-like"/>
    <property type="match status" value="1"/>
</dbReference>
<dbReference type="Gene3D" id="2.40.170.20">
    <property type="entry name" value="TonB-dependent receptor, beta-barrel domain"/>
    <property type="match status" value="1"/>
</dbReference>
<dbReference type="EMBL" id="BAABAK010000001">
    <property type="protein sequence ID" value="GAA3950540.1"/>
    <property type="molecule type" value="Genomic_DNA"/>
</dbReference>
<organism evidence="12 13">
    <name type="scientific">Pedobacter ginsengiterrae</name>
    <dbReference type="NCBI Taxonomy" id="871696"/>
    <lineage>
        <taxon>Bacteria</taxon>
        <taxon>Pseudomonadati</taxon>
        <taxon>Bacteroidota</taxon>
        <taxon>Sphingobacteriia</taxon>
        <taxon>Sphingobacteriales</taxon>
        <taxon>Sphingobacteriaceae</taxon>
        <taxon>Pedobacter</taxon>
    </lineage>
</organism>
<dbReference type="Pfam" id="PF00593">
    <property type="entry name" value="TonB_dep_Rec_b-barrel"/>
    <property type="match status" value="1"/>
</dbReference>
<dbReference type="NCBIfam" id="TIGR04057">
    <property type="entry name" value="SusC_RagA_signa"/>
    <property type="match status" value="1"/>
</dbReference>
<accession>A0ABP7NMT8</accession>
<keyword evidence="7 8" id="KW-0998">Cell outer membrane</keyword>
<keyword evidence="2 8" id="KW-0813">Transport</keyword>
<reference evidence="13" key="1">
    <citation type="journal article" date="2019" name="Int. J. Syst. Evol. Microbiol.">
        <title>The Global Catalogue of Microorganisms (GCM) 10K type strain sequencing project: providing services to taxonomists for standard genome sequencing and annotation.</title>
        <authorList>
            <consortium name="The Broad Institute Genomics Platform"/>
            <consortium name="The Broad Institute Genome Sequencing Center for Infectious Disease"/>
            <person name="Wu L."/>
            <person name="Ma J."/>
        </authorList>
    </citation>
    <scope>NUCLEOTIDE SEQUENCE [LARGE SCALE GENOMIC DNA]</scope>
    <source>
        <strain evidence="13">JCM 17338</strain>
    </source>
</reference>
<evidence type="ECO:0000256" key="7">
    <source>
        <dbReference type="ARBA" id="ARBA00023237"/>
    </source>
</evidence>
<keyword evidence="12" id="KW-0675">Receptor</keyword>
<dbReference type="InterPro" id="IPR008969">
    <property type="entry name" value="CarboxyPept-like_regulatory"/>
</dbReference>
<dbReference type="InterPro" id="IPR037066">
    <property type="entry name" value="Plug_dom_sf"/>
</dbReference>
<keyword evidence="5 9" id="KW-0798">TonB box</keyword>
<comment type="similarity">
    <text evidence="8 9">Belongs to the TonB-dependent receptor family.</text>
</comment>
<dbReference type="NCBIfam" id="TIGR04056">
    <property type="entry name" value="OMP_RagA_SusC"/>
    <property type="match status" value="1"/>
</dbReference>
<dbReference type="InterPro" id="IPR039426">
    <property type="entry name" value="TonB-dep_rcpt-like"/>
</dbReference>
<dbReference type="InterPro" id="IPR023996">
    <property type="entry name" value="TonB-dep_OMP_SusC/RagA"/>
</dbReference>
<comment type="subcellular location">
    <subcellularLocation>
        <location evidence="1 8">Cell outer membrane</location>
        <topology evidence="1 8">Multi-pass membrane protein</topology>
    </subcellularLocation>
</comment>
<evidence type="ECO:0000256" key="5">
    <source>
        <dbReference type="ARBA" id="ARBA00023077"/>
    </source>
</evidence>
<feature type="domain" description="TonB-dependent receptor-like beta-barrel" evidence="10">
    <location>
        <begin position="553"/>
        <end position="1124"/>
    </location>
</feature>
<dbReference type="PROSITE" id="PS52016">
    <property type="entry name" value="TONB_DEPENDENT_REC_3"/>
    <property type="match status" value="1"/>
</dbReference>
<gene>
    <name evidence="12" type="ORF">GCM10022246_01300</name>
</gene>
<evidence type="ECO:0000256" key="4">
    <source>
        <dbReference type="ARBA" id="ARBA00022692"/>
    </source>
</evidence>
<evidence type="ECO:0000313" key="13">
    <source>
        <dbReference type="Proteomes" id="UP001501081"/>
    </source>
</evidence>
<name>A0ABP7NMT8_9SPHI</name>
<dbReference type="InterPro" id="IPR023997">
    <property type="entry name" value="TonB-dep_OMP_SusC/RagA_CS"/>
</dbReference>
<dbReference type="InterPro" id="IPR036942">
    <property type="entry name" value="Beta-barrel_TonB_sf"/>
</dbReference>
<dbReference type="Gene3D" id="2.60.40.1120">
    <property type="entry name" value="Carboxypeptidase-like, regulatory domain"/>
    <property type="match status" value="1"/>
</dbReference>
<evidence type="ECO:0000256" key="8">
    <source>
        <dbReference type="PROSITE-ProRule" id="PRU01360"/>
    </source>
</evidence>
<keyword evidence="3 8" id="KW-1134">Transmembrane beta strand</keyword>
<dbReference type="Pfam" id="PF07715">
    <property type="entry name" value="Plug"/>
    <property type="match status" value="1"/>
</dbReference>
<dbReference type="Proteomes" id="UP001501081">
    <property type="component" value="Unassembled WGS sequence"/>
</dbReference>
<protein>
    <submittedName>
        <fullName evidence="12">TonB-dependent receptor</fullName>
    </submittedName>
</protein>
<dbReference type="SUPFAM" id="SSF56935">
    <property type="entry name" value="Porins"/>
    <property type="match status" value="1"/>
</dbReference>
<dbReference type="Gene3D" id="2.170.130.10">
    <property type="entry name" value="TonB-dependent receptor, plug domain"/>
    <property type="match status" value="1"/>
</dbReference>
<evidence type="ECO:0000256" key="9">
    <source>
        <dbReference type="RuleBase" id="RU003357"/>
    </source>
</evidence>
<dbReference type="InterPro" id="IPR012910">
    <property type="entry name" value="Plug_dom"/>
</dbReference>
<proteinExistence type="inferred from homology"/>
<keyword evidence="4 8" id="KW-0812">Transmembrane</keyword>
<keyword evidence="13" id="KW-1185">Reference proteome</keyword>
<feature type="domain" description="TonB-dependent receptor plug" evidence="11">
    <location>
        <begin position="214"/>
        <end position="320"/>
    </location>
</feature>
<evidence type="ECO:0000259" key="10">
    <source>
        <dbReference type="Pfam" id="PF00593"/>
    </source>
</evidence>
<keyword evidence="6 8" id="KW-0472">Membrane</keyword>
<dbReference type="Pfam" id="PF13715">
    <property type="entry name" value="CarbopepD_reg_2"/>
    <property type="match status" value="1"/>
</dbReference>
<evidence type="ECO:0000256" key="3">
    <source>
        <dbReference type="ARBA" id="ARBA00022452"/>
    </source>
</evidence>
<comment type="caution">
    <text evidence="12">The sequence shown here is derived from an EMBL/GenBank/DDBJ whole genome shotgun (WGS) entry which is preliminary data.</text>
</comment>
<evidence type="ECO:0000256" key="1">
    <source>
        <dbReference type="ARBA" id="ARBA00004571"/>
    </source>
</evidence>
<evidence type="ECO:0000313" key="12">
    <source>
        <dbReference type="EMBL" id="GAA3950540.1"/>
    </source>
</evidence>
<evidence type="ECO:0000259" key="11">
    <source>
        <dbReference type="Pfam" id="PF07715"/>
    </source>
</evidence>
<sequence>MRSDHYCVPKFLRVIKLITTILFVGIIQVSATSFAQKITLKVRNAPLERIFNQIHEQTDYDFFYNSKLIKKANPITLDVKESDLSSVLNTSFNNQPFTFTISEKTVIVKEKSIMPILENQKKIDLAGRVIDDTGQGIPGASIKVSGTAKGTMSDVDGNFIIKGVEEGQTLIVSSVGFESKEIKVNNVKEIVIKLLTASSSLNDVVVVGYGTQKKVNLTGAVSVIKSADLENRPVINATQRLAGLVPGLNVNATGNAKPGQSYGLNIRGVGNLSGTDNPFVLVDGTPMPLDRVNPDDIESISVLKDASASAIYGARAAYGVILVTTKKGVDGKTNVTYSNNVGLTSPTQLPQVLDSYRFAQYFNAATFNATGTKQYSDEKLAQLQQYIQNPSGFPVLPEANDNYLSNWENTSNGLANTNWLDFNYKPFALRQTHNLNVSGGSKDIQYYISGGYNNEDGSLRYADINFQRYNFNISVSANITKWMKASVNSKFSQSRYKSPFSGAFENLFFHNMLRMRPNISPYDLSGNFNEISSVPYLQSGSENINRENAISISPSLKITPLKNWNINIDFNILRTNNDDAALLIPGIAYGIDGTPKFVNRSEYGIILSGAYSRASATNTYLSPNIYSSYDLKLASGHQFTFLGGYQQELNQYESLSSGAQDLISFATPGLTLTTSPAVSGEVRNEWATKGFFGRVNYNYKNKYLFEANARYDGSSRFAPGKRWGFFPSMSVGYNLAEENFIKNGSKLINVLKIRASYGTLGNQAGAPIYSYAQTMRTNVPGASGAGPQWYFQNGREANILAPAPYNPSLTWEKVLSGNIGLDFEILANRLTGSADIYQRNTRNMLGPSFDIADMFGGTVPSSNNADLRTRGWELSLNWRGTIGQEISYRLGGTLSDYKSVVTRYQNPTFNNPAGTFYEGKDIGEIWGYKSDGLIQNAAEAADYNKLNRSFLSPLDWKPGDVKYLDLNNDGKINNGSNKLGDMGDLTVIGNTNPRYSYSLNGSLSWKGFTLSCLFQGIGKKNYAPGIGDVYFWGAGALAQVTLFEQHLDYWTPQSPDAYYPNPYAAPAGSQNSFTNKTQQVSDRYLQSAAYLRLKNLTLNYSLPKAWVNKIELNKINVFASGENLFVITNLAKMFDPEGLTGSVGTGKAYPLSKVYAFGLNVSL</sequence>
<dbReference type="InterPro" id="IPR000531">
    <property type="entry name" value="Beta-barrel_TonB"/>
</dbReference>
<evidence type="ECO:0000256" key="6">
    <source>
        <dbReference type="ARBA" id="ARBA00023136"/>
    </source>
</evidence>
<evidence type="ECO:0000256" key="2">
    <source>
        <dbReference type="ARBA" id="ARBA00022448"/>
    </source>
</evidence>